<dbReference type="EMBL" id="JBHSGO010000041">
    <property type="protein sequence ID" value="MFC4665460.1"/>
    <property type="molecule type" value="Genomic_DNA"/>
</dbReference>
<protein>
    <submittedName>
        <fullName evidence="3">Outer membrane beta-barrel protein</fullName>
    </submittedName>
</protein>
<dbReference type="InterPro" id="IPR025665">
    <property type="entry name" value="Beta-barrel_OMP_2"/>
</dbReference>
<keyword evidence="4" id="KW-1185">Reference proteome</keyword>
<keyword evidence="1" id="KW-0732">Signal</keyword>
<feature type="chain" id="PRO_5046517214" evidence="1">
    <location>
        <begin position="22"/>
        <end position="286"/>
    </location>
</feature>
<proteinExistence type="predicted"/>
<dbReference type="Proteomes" id="UP001596020">
    <property type="component" value="Unassembled WGS sequence"/>
</dbReference>
<dbReference type="RefSeq" id="WP_380077613.1">
    <property type="nucleotide sequence ID" value="NZ_JBHSGO010000041.1"/>
</dbReference>
<name>A0ABV9K5P0_9PORP</name>
<accession>A0ABV9K5P0</accession>
<evidence type="ECO:0000259" key="2">
    <source>
        <dbReference type="Pfam" id="PF13568"/>
    </source>
</evidence>
<dbReference type="Pfam" id="PF13568">
    <property type="entry name" value="OMP_b-brl_2"/>
    <property type="match status" value="1"/>
</dbReference>
<feature type="signal peptide" evidence="1">
    <location>
        <begin position="1"/>
        <end position="21"/>
    </location>
</feature>
<gene>
    <name evidence="3" type="ORF">ACFO3G_02360</name>
</gene>
<sequence>MIRKLIYTLLALTLTVSGTVAQHYNQFVTKHDQYKYCSNCGKPLNGENAHFCYTCEKYIPYWELNSSVLFNVGAMAPIPVPSPVKHIYTWYPNINPALNFTITRWMNSNWGLTTGITLEVKSFEATTKIENMDINVVSDDESGLGGHFTGFSNTDIKNNYFTIPLMATWRTNNQKLNLNFGLYGSFLMKGHFRQIIDGNLHVETIDKTVIDDPYDLDMDMSKFDFDDRISNYDFGVRFDAEYYFTDRLSGIVGLRFGFSNTMKSSFDYMKYKMYNMFGCFGIGYRL</sequence>
<evidence type="ECO:0000313" key="3">
    <source>
        <dbReference type="EMBL" id="MFC4665460.1"/>
    </source>
</evidence>
<evidence type="ECO:0000313" key="4">
    <source>
        <dbReference type="Proteomes" id="UP001596020"/>
    </source>
</evidence>
<organism evidence="3 4">
    <name type="scientific">Falsiporphyromonas endometrii</name>
    <dbReference type="NCBI Taxonomy" id="1387297"/>
    <lineage>
        <taxon>Bacteria</taxon>
        <taxon>Pseudomonadati</taxon>
        <taxon>Bacteroidota</taxon>
        <taxon>Bacteroidia</taxon>
        <taxon>Bacteroidales</taxon>
        <taxon>Porphyromonadaceae</taxon>
        <taxon>Falsiporphyromonas</taxon>
    </lineage>
</organism>
<reference evidence="4" key="1">
    <citation type="journal article" date="2019" name="Int. J. Syst. Evol. Microbiol.">
        <title>The Global Catalogue of Microorganisms (GCM) 10K type strain sequencing project: providing services to taxonomists for standard genome sequencing and annotation.</title>
        <authorList>
            <consortium name="The Broad Institute Genomics Platform"/>
            <consortium name="The Broad Institute Genome Sequencing Center for Infectious Disease"/>
            <person name="Wu L."/>
            <person name="Ma J."/>
        </authorList>
    </citation>
    <scope>NUCLEOTIDE SEQUENCE [LARGE SCALE GENOMIC DNA]</scope>
    <source>
        <strain evidence="4">CGMCC 4.7357</strain>
    </source>
</reference>
<comment type="caution">
    <text evidence="3">The sequence shown here is derived from an EMBL/GenBank/DDBJ whole genome shotgun (WGS) entry which is preliminary data.</text>
</comment>
<feature type="domain" description="Outer membrane protein beta-barrel" evidence="2">
    <location>
        <begin position="70"/>
        <end position="261"/>
    </location>
</feature>
<evidence type="ECO:0000256" key="1">
    <source>
        <dbReference type="SAM" id="SignalP"/>
    </source>
</evidence>